<feature type="signal peptide" evidence="1">
    <location>
        <begin position="1"/>
        <end position="18"/>
    </location>
</feature>
<dbReference type="Pfam" id="PF14592">
    <property type="entry name" value="Chondroitinas_B"/>
    <property type="match status" value="1"/>
</dbReference>
<dbReference type="EMBL" id="QSGO01000029">
    <property type="protein sequence ID" value="RHB30041.1"/>
    <property type="molecule type" value="Genomic_DNA"/>
</dbReference>
<keyword evidence="1" id="KW-0732">Signal</keyword>
<name>A0A413V8Y0_9BACE</name>
<dbReference type="InterPro" id="IPR006626">
    <property type="entry name" value="PbH1"/>
</dbReference>
<accession>A0A413V8Y0</accession>
<organism evidence="2 3">
    <name type="scientific">Bacteroides nordii</name>
    <dbReference type="NCBI Taxonomy" id="291645"/>
    <lineage>
        <taxon>Bacteria</taxon>
        <taxon>Pseudomonadati</taxon>
        <taxon>Bacteroidota</taxon>
        <taxon>Bacteroidia</taxon>
        <taxon>Bacteroidales</taxon>
        <taxon>Bacteroidaceae</taxon>
        <taxon>Bacteroides</taxon>
    </lineage>
</organism>
<proteinExistence type="predicted"/>
<sequence length="478" mass="53890">MRKLLLLLVILSCNPLLAKKYYFTPGESESLKRILSEGKLLPGDEVILKDGVFKNLQKVLFQAKGTVQDSIKLKAEHPGKTIISGALDFKVYGEYLQIEGLCFLKAWALSFNMIDFQKETGKYASHCRFTNCVIDDCNDPNKSEQPATNGQQPASVSEYWLGLRGENNRVDHCYFANKRIGGLVLQVWLDKDNHLNNHQIDHNLFGTRKPYGGNGAEIIRIGHSWSSQLESRTVVENNVFLHCDGESEIISIKSCHNVLRRNLFYESRGGLVCRHGHYNVLESNTFIGNNIKGTVGIRIINQGHTVYDNYMSKLNGFGLLVRIGVFEKPTADTDIKKEPLTSYHRVENVDIAYNHFINCRVLEFGSGKGDKAPRNLRFANNTIYNSTPNVRVFQPEEVMPGITFLDNTYYFENKEPIGLPGFMEGKIPDTLLALENEKVEKSINGIGPVWYAPNTAEITYIRNKALPARGDTASNVNY</sequence>
<evidence type="ECO:0000313" key="2">
    <source>
        <dbReference type="EMBL" id="RHB30041.1"/>
    </source>
</evidence>
<dbReference type="RefSeq" id="WP_122202255.1">
    <property type="nucleotide sequence ID" value="NZ_CABJFV010000029.1"/>
</dbReference>
<dbReference type="Gene3D" id="2.160.20.10">
    <property type="entry name" value="Single-stranded right-handed beta-helix, Pectin lyase-like"/>
    <property type="match status" value="1"/>
</dbReference>
<evidence type="ECO:0008006" key="4">
    <source>
        <dbReference type="Google" id="ProtNLM"/>
    </source>
</evidence>
<comment type="caution">
    <text evidence="2">The sequence shown here is derived from an EMBL/GenBank/DDBJ whole genome shotgun (WGS) entry which is preliminary data.</text>
</comment>
<dbReference type="CDD" id="cd14251">
    <property type="entry name" value="PL-6"/>
    <property type="match status" value="1"/>
</dbReference>
<protein>
    <recommendedName>
        <fullName evidence="4">Alginate lyase</fullName>
    </recommendedName>
</protein>
<dbReference type="SMART" id="SM00710">
    <property type="entry name" value="PbH1"/>
    <property type="match status" value="6"/>
</dbReference>
<dbReference type="InterPro" id="IPR011050">
    <property type="entry name" value="Pectin_lyase_fold/virulence"/>
</dbReference>
<gene>
    <name evidence="2" type="ORF">DW888_19380</name>
</gene>
<evidence type="ECO:0000313" key="3">
    <source>
        <dbReference type="Proteomes" id="UP000284379"/>
    </source>
</evidence>
<dbReference type="InterPro" id="IPR012334">
    <property type="entry name" value="Pectin_lyas_fold"/>
</dbReference>
<evidence type="ECO:0000256" key="1">
    <source>
        <dbReference type="SAM" id="SignalP"/>
    </source>
</evidence>
<dbReference type="AlphaFoldDB" id="A0A413V8Y0"/>
<dbReference type="InterPro" id="IPR039513">
    <property type="entry name" value="PL-6"/>
</dbReference>
<feature type="chain" id="PRO_5019264224" description="Alginate lyase" evidence="1">
    <location>
        <begin position="19"/>
        <end position="478"/>
    </location>
</feature>
<dbReference type="Proteomes" id="UP000284379">
    <property type="component" value="Unassembled WGS sequence"/>
</dbReference>
<dbReference type="SUPFAM" id="SSF51126">
    <property type="entry name" value="Pectin lyase-like"/>
    <property type="match status" value="1"/>
</dbReference>
<reference evidence="2 3" key="1">
    <citation type="submission" date="2018-08" db="EMBL/GenBank/DDBJ databases">
        <title>A genome reference for cultivated species of the human gut microbiota.</title>
        <authorList>
            <person name="Zou Y."/>
            <person name="Xue W."/>
            <person name="Luo G."/>
        </authorList>
    </citation>
    <scope>NUCLEOTIDE SEQUENCE [LARGE SCALE GENOMIC DNA]</scope>
    <source>
        <strain evidence="2 3">AM40-30BH</strain>
    </source>
</reference>